<dbReference type="AlphaFoldDB" id="A0A2S7IPM1"/>
<feature type="transmembrane region" description="Helical" evidence="5">
    <location>
        <begin position="367"/>
        <end position="386"/>
    </location>
</feature>
<keyword evidence="3 5" id="KW-1133">Transmembrane helix</keyword>
<accession>A0A2S7IPM1</accession>
<comment type="caution">
    <text evidence="6">The sequence shown here is derived from an EMBL/GenBank/DDBJ whole genome shotgun (WGS) entry which is preliminary data.</text>
</comment>
<feature type="transmembrane region" description="Helical" evidence="5">
    <location>
        <begin position="332"/>
        <end position="355"/>
    </location>
</feature>
<sequence>MAAKPTSTLSTLLGAAFLMATSAIGPGFLTQTTLFTVQLKASFGFVILLSILLDIGVQLNIWRIVIASGQRAPDLANALLPGVGHFLSILIALGGLVFNIGNIAGAGLGLQVLLGIPVAVGAGLSAGLAIVLFLVKDALRAMDQFSKILGLLMIALTLYVVWTAHPPLGLAVEKTFLPDTIDTTAIITLVGGTVGGYITFAGAHRLLEAGMSGPEAIPQTNRGAVTGIAVASVMRILLFLAALGVVMQGLPIDAANPPASMFQQAAGLLGYKLFGLVMWSAAITSVVGSAYTSVTFVRTMHARLNNQTKAVTVGFIALSALIFMLVGNPVTILVAAGALNGMILPVALLILLIAVHRLPFGKTYRHPFWLTLVGVLIMVVMGWMAVRTLSSL</sequence>
<comment type="subcellular location">
    <subcellularLocation>
        <location evidence="1">Membrane</location>
        <topology evidence="1">Multi-pass membrane protein</topology>
    </subcellularLocation>
</comment>
<gene>
    <name evidence="6" type="ORF">C5O19_08485</name>
</gene>
<feature type="transmembrane region" description="Helical" evidence="5">
    <location>
        <begin position="147"/>
        <end position="165"/>
    </location>
</feature>
<feature type="transmembrane region" description="Helical" evidence="5">
    <location>
        <begin position="78"/>
        <end position="100"/>
    </location>
</feature>
<keyword evidence="7" id="KW-1185">Reference proteome</keyword>
<feature type="transmembrane region" description="Helical" evidence="5">
    <location>
        <begin position="39"/>
        <end position="57"/>
    </location>
</feature>
<feature type="transmembrane region" description="Helical" evidence="5">
    <location>
        <begin position="270"/>
        <end position="297"/>
    </location>
</feature>
<dbReference type="Pfam" id="PF01566">
    <property type="entry name" value="Nramp"/>
    <property type="match status" value="1"/>
</dbReference>
<organism evidence="6 7">
    <name type="scientific">Siphonobacter curvatus</name>
    <dbReference type="NCBI Taxonomy" id="2094562"/>
    <lineage>
        <taxon>Bacteria</taxon>
        <taxon>Pseudomonadati</taxon>
        <taxon>Bacteroidota</taxon>
        <taxon>Cytophagia</taxon>
        <taxon>Cytophagales</taxon>
        <taxon>Cytophagaceae</taxon>
        <taxon>Siphonobacter</taxon>
    </lineage>
</organism>
<feature type="transmembrane region" description="Helical" evidence="5">
    <location>
        <begin position="185"/>
        <end position="203"/>
    </location>
</feature>
<dbReference type="Proteomes" id="UP000239590">
    <property type="component" value="Unassembled WGS sequence"/>
</dbReference>
<reference evidence="7" key="1">
    <citation type="submission" date="2018-02" db="EMBL/GenBank/DDBJ databases">
        <title>Genome sequencing of Solimonas sp. HR-BB.</title>
        <authorList>
            <person name="Lee Y."/>
            <person name="Jeon C.O."/>
        </authorList>
    </citation>
    <scope>NUCLEOTIDE SEQUENCE [LARGE SCALE GENOMIC DNA]</scope>
    <source>
        <strain evidence="7">HR-U</strain>
    </source>
</reference>
<dbReference type="GO" id="GO:0016020">
    <property type="term" value="C:membrane"/>
    <property type="evidence" value="ECO:0007669"/>
    <property type="project" value="UniProtKB-SubCell"/>
</dbReference>
<dbReference type="GO" id="GO:0046873">
    <property type="term" value="F:metal ion transmembrane transporter activity"/>
    <property type="evidence" value="ECO:0007669"/>
    <property type="project" value="InterPro"/>
</dbReference>
<evidence type="ECO:0008006" key="8">
    <source>
        <dbReference type="Google" id="ProtNLM"/>
    </source>
</evidence>
<keyword evidence="2 5" id="KW-0812">Transmembrane</keyword>
<feature type="transmembrane region" description="Helical" evidence="5">
    <location>
        <begin position="112"/>
        <end position="135"/>
    </location>
</feature>
<keyword evidence="4 5" id="KW-0472">Membrane</keyword>
<dbReference type="OrthoDB" id="141480at2"/>
<evidence type="ECO:0000313" key="6">
    <source>
        <dbReference type="EMBL" id="PQA59655.1"/>
    </source>
</evidence>
<protein>
    <recommendedName>
        <fullName evidence="8">Divalent metal cation transporter</fullName>
    </recommendedName>
</protein>
<proteinExistence type="predicted"/>
<dbReference type="RefSeq" id="WP_104711309.1">
    <property type="nucleotide sequence ID" value="NZ_PTRA01000001.1"/>
</dbReference>
<evidence type="ECO:0000256" key="1">
    <source>
        <dbReference type="ARBA" id="ARBA00004141"/>
    </source>
</evidence>
<evidence type="ECO:0000256" key="2">
    <source>
        <dbReference type="ARBA" id="ARBA00022692"/>
    </source>
</evidence>
<evidence type="ECO:0000313" key="7">
    <source>
        <dbReference type="Proteomes" id="UP000239590"/>
    </source>
</evidence>
<feature type="transmembrane region" description="Helical" evidence="5">
    <location>
        <begin position="224"/>
        <end position="250"/>
    </location>
</feature>
<feature type="transmembrane region" description="Helical" evidence="5">
    <location>
        <begin position="309"/>
        <end position="326"/>
    </location>
</feature>
<evidence type="ECO:0000256" key="5">
    <source>
        <dbReference type="SAM" id="Phobius"/>
    </source>
</evidence>
<dbReference type="EMBL" id="PTRA01000001">
    <property type="protein sequence ID" value="PQA59655.1"/>
    <property type="molecule type" value="Genomic_DNA"/>
</dbReference>
<evidence type="ECO:0000256" key="3">
    <source>
        <dbReference type="ARBA" id="ARBA00022989"/>
    </source>
</evidence>
<evidence type="ECO:0000256" key="4">
    <source>
        <dbReference type="ARBA" id="ARBA00023136"/>
    </source>
</evidence>
<dbReference type="InterPro" id="IPR001046">
    <property type="entry name" value="NRAMP_fam"/>
</dbReference>
<name>A0A2S7IPM1_9BACT</name>